<dbReference type="AlphaFoldDB" id="A0A1I7XRL3"/>
<organism evidence="1 2">
    <name type="scientific">Heterorhabditis bacteriophora</name>
    <name type="common">Entomopathogenic nematode worm</name>
    <dbReference type="NCBI Taxonomy" id="37862"/>
    <lineage>
        <taxon>Eukaryota</taxon>
        <taxon>Metazoa</taxon>
        <taxon>Ecdysozoa</taxon>
        <taxon>Nematoda</taxon>
        <taxon>Chromadorea</taxon>
        <taxon>Rhabditida</taxon>
        <taxon>Rhabditina</taxon>
        <taxon>Rhabditomorpha</taxon>
        <taxon>Strongyloidea</taxon>
        <taxon>Heterorhabditidae</taxon>
        <taxon>Heterorhabditis</taxon>
    </lineage>
</organism>
<dbReference type="WBParaSite" id="Hba_20453">
    <property type="protein sequence ID" value="Hba_20453"/>
    <property type="gene ID" value="Hba_20453"/>
</dbReference>
<dbReference type="Proteomes" id="UP000095283">
    <property type="component" value="Unplaced"/>
</dbReference>
<protein>
    <submittedName>
        <fullName evidence="2">Uncharacterized protein</fullName>
    </submittedName>
</protein>
<name>A0A1I7XRL3_HETBA</name>
<evidence type="ECO:0000313" key="2">
    <source>
        <dbReference type="WBParaSite" id="Hba_20453"/>
    </source>
</evidence>
<proteinExistence type="predicted"/>
<keyword evidence="1" id="KW-1185">Reference proteome</keyword>
<evidence type="ECO:0000313" key="1">
    <source>
        <dbReference type="Proteomes" id="UP000095283"/>
    </source>
</evidence>
<accession>A0A1I7XRL3</accession>
<sequence>MGRTRNQKQQERDQVENLWWRMLDKCPNIVRSPMRKCPQLTQRHRDERLCWAKIFMRCNWEKRYGTGRLGDCLDENEQRGLPGCLTTSPSPVLASLSNKTMPPSTPVETLRPGWRTIMWTLWTGP</sequence>
<reference evidence="2" key="1">
    <citation type="submission" date="2016-11" db="UniProtKB">
        <authorList>
            <consortium name="WormBaseParasite"/>
        </authorList>
    </citation>
    <scope>IDENTIFICATION</scope>
</reference>